<accession>A0ACC1T404</accession>
<comment type="caution">
    <text evidence="1">The sequence shown here is derived from an EMBL/GenBank/DDBJ whole genome shotgun (WGS) entry which is preliminary data.</text>
</comment>
<protein>
    <submittedName>
        <fullName evidence="1">Uncharacterized protein</fullName>
    </submittedName>
</protein>
<dbReference type="Proteomes" id="UP001148662">
    <property type="component" value="Unassembled WGS sequence"/>
</dbReference>
<sequence length="422" mass="47682">MASRSRRATRSITLCFFAQSSQRRTVMDPLNNGHDIAPEFVAFLTEKLRTTRESLKCLEQENGHLRKELEELQNRSQGKGNNAKLEDDPGPDVTCRAGICPAKDEANVLSETVHTLENQLAAQLQEHTAEVAHLQERLDRTKSKYAECKAKLKDCRKGLEQSKKSTSCTGTEAQSVDANNGRTKGQDITGDLTLDERMSSHEAVQITPHEKSRWQQQARTVCVSASLGSPLNLSPEIMKLSKLGFLYLPAYTMLQSSGESAWIYVPRQNCSPTMPMEWTANCDFDQHQGRTRELFYRSVEGVCYAGIYVHDRTSETTWKAFRFLEQSFRDRLFRHTFPVHPSAVSQDVWDTAYQMYWDGASTLQRYRLRRVGFNQELYDAMTTVCGSPSAPELDNASQSEGSKKRKAPKISGTAPVPKKPRK</sequence>
<name>A0ACC1T404_9APHY</name>
<proteinExistence type="predicted"/>
<gene>
    <name evidence="1" type="ORF">NM688_g4262</name>
</gene>
<organism evidence="1 2">
    <name type="scientific">Phlebia brevispora</name>
    <dbReference type="NCBI Taxonomy" id="194682"/>
    <lineage>
        <taxon>Eukaryota</taxon>
        <taxon>Fungi</taxon>
        <taxon>Dikarya</taxon>
        <taxon>Basidiomycota</taxon>
        <taxon>Agaricomycotina</taxon>
        <taxon>Agaricomycetes</taxon>
        <taxon>Polyporales</taxon>
        <taxon>Meruliaceae</taxon>
        <taxon>Phlebia</taxon>
    </lineage>
</organism>
<keyword evidence="2" id="KW-1185">Reference proteome</keyword>
<reference evidence="1" key="1">
    <citation type="submission" date="2022-07" db="EMBL/GenBank/DDBJ databases">
        <title>Genome Sequence of Phlebia brevispora.</title>
        <authorList>
            <person name="Buettner E."/>
        </authorList>
    </citation>
    <scope>NUCLEOTIDE SEQUENCE</scope>
    <source>
        <strain evidence="1">MPL23</strain>
    </source>
</reference>
<dbReference type="EMBL" id="JANHOG010000689">
    <property type="protein sequence ID" value="KAJ3552221.1"/>
    <property type="molecule type" value="Genomic_DNA"/>
</dbReference>
<evidence type="ECO:0000313" key="2">
    <source>
        <dbReference type="Proteomes" id="UP001148662"/>
    </source>
</evidence>
<evidence type="ECO:0000313" key="1">
    <source>
        <dbReference type="EMBL" id="KAJ3552221.1"/>
    </source>
</evidence>